<dbReference type="GO" id="GO:0004519">
    <property type="term" value="F:endonuclease activity"/>
    <property type="evidence" value="ECO:0007669"/>
    <property type="project" value="UniProtKB-KW"/>
</dbReference>
<evidence type="ECO:0000259" key="1">
    <source>
        <dbReference type="Pfam" id="PF01844"/>
    </source>
</evidence>
<accession>A0A4P9UTI0</accession>
<keyword evidence="3" id="KW-1185">Reference proteome</keyword>
<name>A0A4P9UTI0_METBY</name>
<keyword evidence="2" id="KW-0378">Hydrolase</keyword>
<organism evidence="2 3">
    <name type="scientific">Methylotuvimicrobium buryatense</name>
    <name type="common">Methylomicrobium buryatense</name>
    <dbReference type="NCBI Taxonomy" id="95641"/>
    <lineage>
        <taxon>Bacteria</taxon>
        <taxon>Pseudomonadati</taxon>
        <taxon>Pseudomonadota</taxon>
        <taxon>Gammaproteobacteria</taxon>
        <taxon>Methylococcales</taxon>
        <taxon>Methylococcaceae</taxon>
        <taxon>Methylotuvimicrobium</taxon>
    </lineage>
</organism>
<protein>
    <submittedName>
        <fullName evidence="2">HNH endonuclease</fullName>
    </submittedName>
</protein>
<dbReference type="KEGG" id="mbur:EQU24_17375"/>
<dbReference type="Pfam" id="PF01844">
    <property type="entry name" value="HNH"/>
    <property type="match status" value="1"/>
</dbReference>
<gene>
    <name evidence="2" type="ORF">EQU24_17375</name>
</gene>
<dbReference type="InterPro" id="IPR002711">
    <property type="entry name" value="HNH"/>
</dbReference>
<dbReference type="Gene3D" id="1.10.30.50">
    <property type="match status" value="1"/>
</dbReference>
<dbReference type="CDD" id="cd00085">
    <property type="entry name" value="HNHc"/>
    <property type="match status" value="1"/>
</dbReference>
<feature type="domain" description="HNH" evidence="1">
    <location>
        <begin position="27"/>
        <end position="59"/>
    </location>
</feature>
<dbReference type="GO" id="GO:0008270">
    <property type="term" value="F:zinc ion binding"/>
    <property type="evidence" value="ECO:0007669"/>
    <property type="project" value="InterPro"/>
</dbReference>
<keyword evidence="2" id="KW-0255">Endonuclease</keyword>
<dbReference type="Proteomes" id="UP000305881">
    <property type="component" value="Chromosome"/>
</dbReference>
<proteinExistence type="predicted"/>
<dbReference type="EMBL" id="CP035467">
    <property type="protein sequence ID" value="QCW84894.1"/>
    <property type="molecule type" value="Genomic_DNA"/>
</dbReference>
<evidence type="ECO:0000313" key="2">
    <source>
        <dbReference type="EMBL" id="QCW84894.1"/>
    </source>
</evidence>
<evidence type="ECO:0000313" key="3">
    <source>
        <dbReference type="Proteomes" id="UP000305881"/>
    </source>
</evidence>
<reference evidence="3" key="1">
    <citation type="journal article" date="2019" name="J. Bacteriol.">
        <title>A Mutagenic Screen Identifies a TonB-Dependent Receptor Required for the Lanthanide Metal Switch in the Type I Methanotroph 'Methylotuvimicrobium buryatense' 5GB1C.</title>
        <authorList>
            <person name="Groom J.D."/>
            <person name="Ford S.M."/>
            <person name="Pesesky M.W."/>
            <person name="Lidstrom M.E."/>
        </authorList>
    </citation>
    <scope>NUCLEOTIDE SEQUENCE [LARGE SCALE GENOMIC DNA]</scope>
    <source>
        <strain evidence="3">5GB1C</strain>
    </source>
</reference>
<sequence>MKVQIPAREDTVRYKPHPTALTKFSPTLDHIQPVSRGGDNSFGNLITACLHCNAERGNKPVMDYVTQKGGNEP</sequence>
<dbReference type="InterPro" id="IPR003615">
    <property type="entry name" value="HNH_nuc"/>
</dbReference>
<keyword evidence="2" id="KW-0540">Nuclease</keyword>
<dbReference type="OrthoDB" id="9802901at2"/>
<dbReference type="GO" id="GO:0003676">
    <property type="term" value="F:nucleic acid binding"/>
    <property type="evidence" value="ECO:0007669"/>
    <property type="project" value="InterPro"/>
</dbReference>
<dbReference type="AlphaFoldDB" id="A0A4P9UTI0"/>